<organism evidence="1 2">
    <name type="scientific">Bacillus phage Troll</name>
    <dbReference type="NCBI Taxonomy" id="1382932"/>
    <lineage>
        <taxon>Viruses</taxon>
        <taxon>Duplodnaviria</taxon>
        <taxon>Heunggongvirae</taxon>
        <taxon>Uroviricota</taxon>
        <taxon>Caudoviricetes</taxon>
        <taxon>Herelleviridae</taxon>
        <taxon>Bastillevirinae</taxon>
        <taxon>Bequatrovirus</taxon>
        <taxon>Bequatrovirus troll</taxon>
    </lineage>
</organism>
<evidence type="ECO:0000313" key="2">
    <source>
        <dbReference type="Proteomes" id="UP000015546"/>
    </source>
</evidence>
<name>S5Z872_9CAUD</name>
<accession>S5Z872</accession>
<gene>
    <name evidence="1" type="primary">96</name>
    <name evidence="1" type="ORF">TROLL_96</name>
</gene>
<dbReference type="RefSeq" id="YP_008430880.1">
    <property type="nucleotide sequence ID" value="NC_022088.2"/>
</dbReference>
<keyword evidence="2" id="KW-1185">Reference proteome</keyword>
<dbReference type="KEGG" id="vg:16575639"/>
<dbReference type="Gene3D" id="3.40.960.10">
    <property type="entry name" value="VSR Endonuclease"/>
    <property type="match status" value="1"/>
</dbReference>
<sequence>MVQIQKRYEFTGLSPIDKDKLIRGMFESEGYVITDENTLLQSSKKVSLISPEGNNWSVSPYTFKTGVRCPLDSNKSWGERCVATILDKNNIPFKMQNTIFYEDGSRQYMDFFIEFNGQKYDIEYNGRQHYENDEKNKLFAPYEEQKKSDDKKKKYCLDNDIVYVELPYTLNTPKLVAIKLSKYFDNINTEVSYTVEHFNTSKEIVEYYKTHTEEETANRFNVCGSTVRKAASRCGFTKHIKADKDLSKEILDYSKIHTLQETADKFNLEKRQAEYIVYKQKPKSYKLYDEKEVIDFYLQHNMKETEAKFSISNATVKRIMKRNDIKKTRR</sequence>
<proteinExistence type="predicted"/>
<dbReference type="GeneID" id="16575639"/>
<dbReference type="EMBL" id="KF208639">
    <property type="protein sequence ID" value="AGT13666.1"/>
    <property type="molecule type" value="Genomic_DNA"/>
</dbReference>
<protein>
    <submittedName>
        <fullName evidence="1">Uncharacterized protein</fullName>
    </submittedName>
</protein>
<evidence type="ECO:0000313" key="1">
    <source>
        <dbReference type="EMBL" id="AGT13666.1"/>
    </source>
</evidence>
<reference evidence="1" key="1">
    <citation type="submission" date="2013-11" db="EMBL/GenBank/DDBJ databases">
        <authorList>
            <person name="Acha N."/>
            <person name="Ahmed A.J."/>
            <person name="Andrew J.C."/>
            <person name="Arusuraire T."/>
            <person name="Auman J.C."/>
            <person name="Badar F."/>
            <person name="Bello R."/>
            <person name="Bernabe S.M."/>
            <person name="Boateng S.K."/>
            <person name="Brawn M.S."/>
            <person name="Calos M.G."/>
            <person name="Chambers B.M."/>
            <person name="Chan S.K."/>
            <person name="Cheaves M."/>
            <person name="Cleary N.C."/>
            <person name="Czawlytko E.C."/>
            <person name="Gabriel T.W."/>
            <person name="Gao W."/>
            <person name="Gnatt I.Y."/>
            <person name="Gopala-Rao A.K."/>
            <person name="Group B.L."/>
            <person name="Haile S."/>
            <person name="Haupt C.W."/>
            <person name="Heinke M.L."/>
            <person name="Hodgson J.S."/>
            <person name="Howarth S.M."/>
            <person name="Ierardi B.R."/>
            <person name="Jacob-Sampson D.C."/>
            <person name="Jayasinghe N.S."/>
            <person name="Jiang A."/>
            <person name="Jones M."/>
            <person name="Kharel N."/>
            <person name="Kim E.H."/>
            <person name="Kim J.S."/>
            <person name="Kim J.S."/>
            <person name="Kim M."/>
            <person name="Kim T.W."/>
            <person name="Kim Y."/>
            <person name="Kirchner B.E."/>
            <person name="Ko E."/>
            <person name="Kumar A."/>
            <person name="Le D.N."/>
            <person name="Lo A."/>
            <person name="Lynott E.M."/>
            <person name="Mahmood A."/>
            <person name="Manzoor I.S."/>
            <person name="Marano G.L."/>
            <person name="Margulies Z.J."/>
            <person name="Mathew S."/>
            <person name="McClure A.L."/>
            <person name="McCollum B.J."/>
            <person name="Mckee R.C."/>
            <person name="Menisher T.W."/>
            <person name="Monroe M.K."/>
            <person name="Mosenkis E.V."/>
            <person name="Nagaradona C."/>
            <person name="Nelson V.D."/>
            <person name="Nnadi N.D."/>
            <person name="Okolo C."/>
            <person name="Opene B.A."/>
            <person name="Parmanov M."/>
            <person name="Parsons M.J."/>
            <person name="Patel D.B."/>
            <person name="Pham M."/>
            <person name="Raza S."/>
            <person name="Rein A.J."/>
            <person name="Retnakumar V."/>
            <person name="Seidman L.M."/>
            <person name="Sexton M.Jr."/>
            <person name="Shaw C.A."/>
            <person name="Sheth S.N."/>
            <person name="Shu C.W."/>
            <person name="Smith K.M."/>
            <person name="Tailor D.I."/>
            <person name="Teklu-Haile Y."/>
            <person name="Tewelde B.Z."/>
            <person name="Threatt J.C."/>
            <person name="Tong M.V."/>
            <person name="Turner K.N."/>
            <person name="Velasco R.T."/>
            <person name="Venida A.C."/>
            <person name="Walker L.M."/>
            <person name="Way M."/>
            <person name="Williams K.L."/>
            <person name="Witczak R.W."/>
            <person name="Won D."/>
            <person name="Zifa S."/>
            <person name="Zimmerman J.N."/>
            <person name="Adediran T.Y."/>
            <person name="Jeon M.-H."/>
            <person name="Shah M.R."/>
            <person name="Abete L.P."/>
            <person name="Cortes N."/>
            <person name="Nunn R."/>
            <person name="Somasundaram P."/>
            <person name="Caruso S.M."/>
            <person name="Erill I."/>
            <person name="Cresawn S.G."/>
            <person name="Russell D.A."/>
            <person name="Pope W.H."/>
            <person name="Jacobs-Sera D."/>
            <person name="Hendrix R.W."/>
            <person name="Hatfull G.F."/>
        </authorList>
    </citation>
    <scope>NUCLEOTIDE SEQUENCE [LARGE SCALE GENOMIC DNA]</scope>
</reference>
<dbReference type="Proteomes" id="UP000015546">
    <property type="component" value="Segment"/>
</dbReference>